<keyword evidence="1" id="KW-0813">Transport</keyword>
<evidence type="ECO:0000313" key="9">
    <source>
        <dbReference type="EMBL" id="MFG6441537.1"/>
    </source>
</evidence>
<feature type="chain" id="PRO_5046795040" evidence="7">
    <location>
        <begin position="27"/>
        <end position="134"/>
    </location>
</feature>
<dbReference type="Proteomes" id="UP001606301">
    <property type="component" value="Unassembled WGS sequence"/>
</dbReference>
<keyword evidence="7" id="KW-0732">Signal</keyword>
<organism evidence="9 10">
    <name type="scientific">Pelomonas margarita</name>
    <dbReference type="NCBI Taxonomy" id="3299031"/>
    <lineage>
        <taxon>Bacteria</taxon>
        <taxon>Pseudomonadati</taxon>
        <taxon>Pseudomonadota</taxon>
        <taxon>Betaproteobacteria</taxon>
        <taxon>Burkholderiales</taxon>
        <taxon>Sphaerotilaceae</taxon>
        <taxon>Roseateles</taxon>
    </lineage>
</organism>
<keyword evidence="2 6" id="KW-0349">Heme</keyword>
<feature type="domain" description="Cytochrome c" evidence="8">
    <location>
        <begin position="33"/>
        <end position="134"/>
    </location>
</feature>
<keyword evidence="3 6" id="KW-0479">Metal-binding</keyword>
<feature type="signal peptide" evidence="7">
    <location>
        <begin position="1"/>
        <end position="26"/>
    </location>
</feature>
<comment type="caution">
    <text evidence="9">The sequence shown here is derived from an EMBL/GenBank/DDBJ whole genome shotgun (WGS) entry which is preliminary data.</text>
</comment>
<evidence type="ECO:0000313" key="10">
    <source>
        <dbReference type="Proteomes" id="UP001606301"/>
    </source>
</evidence>
<keyword evidence="5 6" id="KW-0408">Iron</keyword>
<dbReference type="SUPFAM" id="SSF46626">
    <property type="entry name" value="Cytochrome c"/>
    <property type="match status" value="1"/>
</dbReference>
<evidence type="ECO:0000256" key="3">
    <source>
        <dbReference type="ARBA" id="ARBA00022723"/>
    </source>
</evidence>
<keyword evidence="4" id="KW-0249">Electron transport</keyword>
<dbReference type="PROSITE" id="PS51007">
    <property type="entry name" value="CYTC"/>
    <property type="match status" value="1"/>
</dbReference>
<name>A0ABW7FJM0_9BURK</name>
<dbReference type="PRINTS" id="PR00604">
    <property type="entry name" value="CYTCHRMECIAB"/>
</dbReference>
<evidence type="ECO:0000256" key="6">
    <source>
        <dbReference type="PROSITE-ProRule" id="PRU00433"/>
    </source>
</evidence>
<reference evidence="9 10" key="1">
    <citation type="submission" date="2024-08" db="EMBL/GenBank/DDBJ databases">
        <authorList>
            <person name="Lu H."/>
        </authorList>
    </citation>
    <scope>NUCLEOTIDE SEQUENCE [LARGE SCALE GENOMIC DNA]</scope>
    <source>
        <strain evidence="9 10">LKC17W</strain>
    </source>
</reference>
<dbReference type="InterPro" id="IPR002327">
    <property type="entry name" value="Cyt_c_1A/1B"/>
</dbReference>
<evidence type="ECO:0000256" key="2">
    <source>
        <dbReference type="ARBA" id="ARBA00022617"/>
    </source>
</evidence>
<proteinExistence type="predicted"/>
<dbReference type="Pfam" id="PF00034">
    <property type="entry name" value="Cytochrom_C"/>
    <property type="match status" value="1"/>
</dbReference>
<evidence type="ECO:0000259" key="8">
    <source>
        <dbReference type="PROSITE" id="PS51007"/>
    </source>
</evidence>
<evidence type="ECO:0000256" key="4">
    <source>
        <dbReference type="ARBA" id="ARBA00022982"/>
    </source>
</evidence>
<dbReference type="InterPro" id="IPR009056">
    <property type="entry name" value="Cyt_c-like_dom"/>
</dbReference>
<gene>
    <name evidence="9" type="ORF">ACG0Z3_12700</name>
</gene>
<dbReference type="Gene3D" id="1.10.760.10">
    <property type="entry name" value="Cytochrome c-like domain"/>
    <property type="match status" value="1"/>
</dbReference>
<sequence length="134" mass="14013">MQRKSGRLLLASGLLAALVGAAPAWAQAEADAASVARGKRLFMRCAACHEAVAGSKLVKTGPNLHGLFGRSAGALPGYQFSTDLKAAGFVWDEAKLDAWLVKPTALAPNTTMAFVGMTDAAERKALVAFLRSLK</sequence>
<dbReference type="PANTHER" id="PTHR11961">
    <property type="entry name" value="CYTOCHROME C"/>
    <property type="match status" value="1"/>
</dbReference>
<dbReference type="InterPro" id="IPR036909">
    <property type="entry name" value="Cyt_c-like_dom_sf"/>
</dbReference>
<dbReference type="RefSeq" id="WP_394397882.1">
    <property type="nucleotide sequence ID" value="NZ_JBIGHW010000006.1"/>
</dbReference>
<evidence type="ECO:0000256" key="1">
    <source>
        <dbReference type="ARBA" id="ARBA00022448"/>
    </source>
</evidence>
<protein>
    <submittedName>
        <fullName evidence="9">C-type cytochrome</fullName>
    </submittedName>
</protein>
<accession>A0ABW7FJM0</accession>
<keyword evidence="10" id="KW-1185">Reference proteome</keyword>
<dbReference type="EMBL" id="JBIGHW010000006">
    <property type="protein sequence ID" value="MFG6441537.1"/>
    <property type="molecule type" value="Genomic_DNA"/>
</dbReference>
<evidence type="ECO:0000256" key="7">
    <source>
        <dbReference type="SAM" id="SignalP"/>
    </source>
</evidence>
<evidence type="ECO:0000256" key="5">
    <source>
        <dbReference type="ARBA" id="ARBA00023004"/>
    </source>
</evidence>